<sequence>MRCNSNLNKCQCNSWHIETRLKACAKKEGSPCNRPNYYPCADNMRCVSLRCVCEDGFSPTAQRSCGM</sequence>
<evidence type="ECO:0000313" key="2">
    <source>
        <dbReference type="Proteomes" id="UP001374579"/>
    </source>
</evidence>
<organism evidence="1 2">
    <name type="scientific">Littorina saxatilis</name>
    <dbReference type="NCBI Taxonomy" id="31220"/>
    <lineage>
        <taxon>Eukaryota</taxon>
        <taxon>Metazoa</taxon>
        <taxon>Spiralia</taxon>
        <taxon>Lophotrochozoa</taxon>
        <taxon>Mollusca</taxon>
        <taxon>Gastropoda</taxon>
        <taxon>Caenogastropoda</taxon>
        <taxon>Littorinimorpha</taxon>
        <taxon>Littorinoidea</taxon>
        <taxon>Littorinidae</taxon>
        <taxon>Littorina</taxon>
    </lineage>
</organism>
<name>A0AAN9ALF8_9CAEN</name>
<evidence type="ECO:0000313" key="1">
    <source>
        <dbReference type="EMBL" id="KAK7088884.1"/>
    </source>
</evidence>
<dbReference type="Proteomes" id="UP001374579">
    <property type="component" value="Unassembled WGS sequence"/>
</dbReference>
<keyword evidence="2" id="KW-1185">Reference proteome</keyword>
<proteinExistence type="predicted"/>
<evidence type="ECO:0008006" key="3">
    <source>
        <dbReference type="Google" id="ProtNLM"/>
    </source>
</evidence>
<reference evidence="1 2" key="1">
    <citation type="submission" date="2024-02" db="EMBL/GenBank/DDBJ databases">
        <title>Chromosome-scale genome assembly of the rough periwinkle Littorina saxatilis.</title>
        <authorList>
            <person name="De Jode A."/>
            <person name="Faria R."/>
            <person name="Formenti G."/>
            <person name="Sims Y."/>
            <person name="Smith T.P."/>
            <person name="Tracey A."/>
            <person name="Wood J.M.D."/>
            <person name="Zagrodzka Z.B."/>
            <person name="Johannesson K."/>
            <person name="Butlin R.K."/>
            <person name="Leder E.H."/>
        </authorList>
    </citation>
    <scope>NUCLEOTIDE SEQUENCE [LARGE SCALE GENOMIC DNA]</scope>
    <source>
        <strain evidence="1">Snail1</strain>
        <tissue evidence="1">Muscle</tissue>
    </source>
</reference>
<dbReference type="AlphaFoldDB" id="A0AAN9ALF8"/>
<accession>A0AAN9ALF8</accession>
<dbReference type="EMBL" id="JBAMIC010003792">
    <property type="protein sequence ID" value="KAK7088884.1"/>
    <property type="molecule type" value="Genomic_DNA"/>
</dbReference>
<comment type="caution">
    <text evidence="1">The sequence shown here is derived from an EMBL/GenBank/DDBJ whole genome shotgun (WGS) entry which is preliminary data.</text>
</comment>
<protein>
    <recommendedName>
        <fullName evidence="3">EB domain-containing protein</fullName>
    </recommendedName>
</protein>
<gene>
    <name evidence="1" type="ORF">V1264_024355</name>
</gene>